<keyword evidence="4" id="KW-0597">Phosphoprotein</keyword>
<evidence type="ECO:0000313" key="15">
    <source>
        <dbReference type="EMBL" id="JAI47668.1"/>
    </source>
</evidence>
<feature type="compositionally biased region" description="Polar residues" evidence="13">
    <location>
        <begin position="155"/>
        <end position="166"/>
    </location>
</feature>
<dbReference type="Pfam" id="PF00069">
    <property type="entry name" value="Pkinase"/>
    <property type="match status" value="1"/>
</dbReference>
<dbReference type="CTD" id="8445"/>
<dbReference type="PROSITE" id="PS00107">
    <property type="entry name" value="PROTEIN_KINASE_ATP"/>
    <property type="match status" value="1"/>
</dbReference>
<evidence type="ECO:0000256" key="8">
    <source>
        <dbReference type="ARBA" id="ARBA00022840"/>
    </source>
</evidence>
<feature type="compositionally biased region" description="Low complexity" evidence="13">
    <location>
        <begin position="655"/>
        <end position="670"/>
    </location>
</feature>
<feature type="region of interest" description="Disordered" evidence="13">
    <location>
        <begin position="563"/>
        <end position="625"/>
    </location>
</feature>
<feature type="region of interest" description="Disordered" evidence="13">
    <location>
        <begin position="760"/>
        <end position="824"/>
    </location>
</feature>
<dbReference type="SUPFAM" id="SSF56112">
    <property type="entry name" value="Protein kinase-like (PK-like)"/>
    <property type="match status" value="1"/>
</dbReference>
<keyword evidence="7 15" id="KW-0418">Kinase</keyword>
<gene>
    <name evidence="15" type="primary">Dyrk4</name>
    <name evidence="15" type="ORF">c2_g2_i1</name>
</gene>
<comment type="catalytic activity">
    <reaction evidence="10">
        <text>L-threonyl-[protein] + ATP = O-phospho-L-threonyl-[protein] + ADP + H(+)</text>
        <dbReference type="Rhea" id="RHEA:46608"/>
        <dbReference type="Rhea" id="RHEA-COMP:11060"/>
        <dbReference type="Rhea" id="RHEA-COMP:11605"/>
        <dbReference type="ChEBI" id="CHEBI:15378"/>
        <dbReference type="ChEBI" id="CHEBI:30013"/>
        <dbReference type="ChEBI" id="CHEBI:30616"/>
        <dbReference type="ChEBI" id="CHEBI:61977"/>
        <dbReference type="ChEBI" id="CHEBI:456216"/>
        <dbReference type="EC" id="2.7.12.1"/>
    </reaction>
</comment>
<dbReference type="InterPro" id="IPR008271">
    <property type="entry name" value="Ser/Thr_kinase_AS"/>
</dbReference>
<comment type="catalytic activity">
    <reaction evidence="9">
        <text>L-seryl-[protein] + ATP = O-phospho-L-seryl-[protein] + ADP + H(+)</text>
        <dbReference type="Rhea" id="RHEA:17989"/>
        <dbReference type="Rhea" id="RHEA-COMP:9863"/>
        <dbReference type="Rhea" id="RHEA-COMP:11604"/>
        <dbReference type="ChEBI" id="CHEBI:15378"/>
        <dbReference type="ChEBI" id="CHEBI:29999"/>
        <dbReference type="ChEBI" id="CHEBI:30616"/>
        <dbReference type="ChEBI" id="CHEBI:83421"/>
        <dbReference type="ChEBI" id="CHEBI:456216"/>
        <dbReference type="EC" id="2.7.12.1"/>
    </reaction>
</comment>
<feature type="region of interest" description="Disordered" evidence="13">
    <location>
        <begin position="41"/>
        <end position="197"/>
    </location>
</feature>
<dbReference type="InterPro" id="IPR017441">
    <property type="entry name" value="Protein_kinase_ATP_BS"/>
</dbReference>
<comment type="similarity">
    <text evidence="1">Belongs to the protein kinase superfamily. CMGC Ser/Thr protein kinase family. MNB/DYRK subfamily.</text>
</comment>
<dbReference type="GO" id="GO:0005856">
    <property type="term" value="C:cytoskeleton"/>
    <property type="evidence" value="ECO:0007669"/>
    <property type="project" value="TreeGrafter"/>
</dbReference>
<dbReference type="Gene3D" id="3.30.200.20">
    <property type="entry name" value="Phosphorylase Kinase, domain 1"/>
    <property type="match status" value="1"/>
</dbReference>
<comment type="catalytic activity">
    <reaction evidence="11">
        <text>L-tyrosyl-[protein] + ATP = O-phospho-L-tyrosyl-[protein] + ADP + H(+)</text>
        <dbReference type="Rhea" id="RHEA:10596"/>
        <dbReference type="Rhea" id="RHEA-COMP:10136"/>
        <dbReference type="Rhea" id="RHEA-COMP:20101"/>
        <dbReference type="ChEBI" id="CHEBI:15378"/>
        <dbReference type="ChEBI" id="CHEBI:30616"/>
        <dbReference type="ChEBI" id="CHEBI:46858"/>
        <dbReference type="ChEBI" id="CHEBI:61978"/>
        <dbReference type="ChEBI" id="CHEBI:456216"/>
        <dbReference type="EC" id="2.7.12.1"/>
    </reaction>
</comment>
<dbReference type="Gene3D" id="3.30.10.30">
    <property type="entry name" value="DYRK"/>
    <property type="match status" value="1"/>
</dbReference>
<dbReference type="PANTHER" id="PTHR24058:SF22">
    <property type="entry name" value="DUAL SPECIFICITY TYROSINE-PHOSPHORYLATION-REGULATED KINASE 4"/>
    <property type="match status" value="1"/>
</dbReference>
<evidence type="ECO:0000259" key="14">
    <source>
        <dbReference type="PROSITE" id="PS50011"/>
    </source>
</evidence>
<feature type="region of interest" description="Disordered" evidence="13">
    <location>
        <begin position="655"/>
        <end position="685"/>
    </location>
</feature>
<evidence type="ECO:0000256" key="3">
    <source>
        <dbReference type="ARBA" id="ARBA00022527"/>
    </source>
</evidence>
<evidence type="ECO:0000256" key="10">
    <source>
        <dbReference type="ARBA" id="ARBA00049308"/>
    </source>
</evidence>
<feature type="domain" description="Protein kinase" evidence="14">
    <location>
        <begin position="268"/>
        <end position="564"/>
    </location>
</feature>
<dbReference type="FunFam" id="1.10.510.10:FF:000112">
    <property type="entry name" value="Putative dual specificity tyrosine-phosphorylation-regulated kinase 2"/>
    <property type="match status" value="1"/>
</dbReference>
<evidence type="ECO:0000256" key="13">
    <source>
        <dbReference type="SAM" id="MobiDB-lite"/>
    </source>
</evidence>
<feature type="compositionally biased region" description="Low complexity" evidence="13">
    <location>
        <begin position="93"/>
        <end position="154"/>
    </location>
</feature>
<dbReference type="CDD" id="cd14225">
    <property type="entry name" value="PKc_DYRK4"/>
    <property type="match status" value="1"/>
</dbReference>
<evidence type="ECO:0000256" key="5">
    <source>
        <dbReference type="ARBA" id="ARBA00022679"/>
    </source>
</evidence>
<name>A0A0K8W8Y8_BACLA</name>
<feature type="binding site" evidence="12">
    <location>
        <position position="297"/>
    </location>
    <ligand>
        <name>ATP</name>
        <dbReference type="ChEBI" id="CHEBI:30616"/>
    </ligand>
</feature>
<sequence>MLDRCEMPIQIDNDKLRHVSAVVDRDNRISNSRLDPPNVCNGGVGGITVGGNGTTRGSSRSSRCLDVHNNHLNNSHSHNHHNGHHQRSPTTGNNNNNNSSNNKSNNSSTNTNNKAQQKQQQLQTTDAPSHHSSGNNNNSNGHNNLSNHNNNIGSPVSSTTISSHGNSTTSGGERGSSTKSNSSSGSGSSDNIKCNTPMSPSDLLMNYRKYLTDVEQEELKVYKEVWYFGHNATKNYNKSATNGTANLGFDDDNGNYKIIIHDHIAFRYEILEVIGKGSFGQVIRAMDHKTNTYVAIKIIRNKRRFLNQAVVELNILDELREKDADGSHNVIHMLDYTYFRKHLCITFELLSLNLYELIKKNNYNGFSMSLIRRFCNSIVKCLRLLYKENIIHCDLKPENILLKQRGSSSIKVIDFGSSCYVSRKIYTYIQSRFYRSPEVILGLQYGTAIDMWSLGCILAELYTGFPLFPGENEVEQLACIMEVLGLPPKELISNATRRRLFFDSRGAPRCTTNSKGRKRLPGGKSISQMLYCQDRNFINFLQRCLEWDPAERMTPEEAAHHEFLQPTASSRHRSCRMTNSSSTGGLNNSSSQKSSCYSFTEVSPPSNATASNTTTVNSGGGGGGVGSGSGNGGAVVASITSTTAVSNAAITTTTNKATTTTQSRSSTLTQHAHHASSSGHLPDIKLSASDKYSNMQKVAVRSKITSSVSDLDSVPQYALHRSIYGAGGLTHSGTAARKHLITSGTIATSSSKYGLGLGAGSGSGGGSHSHLMHQSTTLGNVSSHHGSGHGNVHNAVGGGSSGGANSNMSHSQSTGDVSAIFGRA</sequence>
<feature type="compositionally biased region" description="Low complexity" evidence="13">
    <location>
        <begin position="578"/>
        <end position="598"/>
    </location>
</feature>
<reference evidence="15" key="1">
    <citation type="submission" date="2015-06" db="EMBL/GenBank/DDBJ databases">
        <authorList>
            <person name="Hoefler B.C."/>
            <person name="Straight P.D."/>
        </authorList>
    </citation>
    <scope>NUCLEOTIDE SEQUENCE</scope>
</reference>
<dbReference type="EMBL" id="GDHF01004646">
    <property type="protein sequence ID" value="JAI47668.1"/>
    <property type="molecule type" value="Transcribed_RNA"/>
</dbReference>
<dbReference type="PROSITE" id="PS00108">
    <property type="entry name" value="PROTEIN_KINASE_ST"/>
    <property type="match status" value="1"/>
</dbReference>
<protein>
    <recommendedName>
        <fullName evidence="2">dual-specificity kinase</fullName>
        <ecNumber evidence="2">2.7.12.1</ecNumber>
    </recommendedName>
</protein>
<dbReference type="GO" id="GO:0004674">
    <property type="term" value="F:protein serine/threonine kinase activity"/>
    <property type="evidence" value="ECO:0007669"/>
    <property type="project" value="UniProtKB-KW"/>
</dbReference>
<dbReference type="Gene3D" id="1.10.510.10">
    <property type="entry name" value="Transferase(Phosphotransferase) domain 1"/>
    <property type="match status" value="1"/>
</dbReference>
<evidence type="ECO:0000256" key="6">
    <source>
        <dbReference type="ARBA" id="ARBA00022741"/>
    </source>
</evidence>
<dbReference type="EC" id="2.7.12.1" evidence="2"/>
<feature type="compositionally biased region" description="Low complexity" evidence="13">
    <location>
        <begin position="606"/>
        <end position="617"/>
    </location>
</feature>
<dbReference type="GeneID" id="108967894"/>
<feature type="compositionally biased region" description="Low complexity" evidence="13">
    <location>
        <begin position="768"/>
        <end position="795"/>
    </location>
</feature>
<dbReference type="SMART" id="SM00220">
    <property type="entry name" value="S_TKc"/>
    <property type="match status" value="1"/>
</dbReference>
<evidence type="ECO:0000256" key="9">
    <source>
        <dbReference type="ARBA" id="ARBA00049003"/>
    </source>
</evidence>
<dbReference type="InterPro" id="IPR042521">
    <property type="entry name" value="DYRK"/>
</dbReference>
<evidence type="ECO:0000256" key="7">
    <source>
        <dbReference type="ARBA" id="ARBA00022777"/>
    </source>
</evidence>
<evidence type="ECO:0000256" key="11">
    <source>
        <dbReference type="ARBA" id="ARBA00051680"/>
    </source>
</evidence>
<keyword evidence="5" id="KW-0808">Transferase</keyword>
<evidence type="ECO:0000256" key="1">
    <source>
        <dbReference type="ARBA" id="ARBA00008867"/>
    </source>
</evidence>
<dbReference type="OrthoDB" id="9332038at2759"/>
<feature type="compositionally biased region" description="Low complexity" evidence="13">
    <location>
        <begin position="167"/>
        <end position="189"/>
    </location>
</feature>
<dbReference type="FunFam" id="3.30.200.20:FF:000127">
    <property type="entry name" value="Putative dual specificity tyrosine-phosphorylation-regulated kinase 2"/>
    <property type="match status" value="1"/>
</dbReference>
<organism evidence="15">
    <name type="scientific">Bactrocera latifrons</name>
    <name type="common">Malaysian fruit fly</name>
    <name type="synonym">Chaetodacus latifrons</name>
    <dbReference type="NCBI Taxonomy" id="174628"/>
    <lineage>
        <taxon>Eukaryota</taxon>
        <taxon>Metazoa</taxon>
        <taxon>Ecdysozoa</taxon>
        <taxon>Arthropoda</taxon>
        <taxon>Hexapoda</taxon>
        <taxon>Insecta</taxon>
        <taxon>Pterygota</taxon>
        <taxon>Neoptera</taxon>
        <taxon>Endopterygota</taxon>
        <taxon>Diptera</taxon>
        <taxon>Brachycera</taxon>
        <taxon>Muscomorpha</taxon>
        <taxon>Tephritoidea</taxon>
        <taxon>Tephritidae</taxon>
        <taxon>Bactrocera</taxon>
        <taxon>Bactrocera</taxon>
    </lineage>
</organism>
<keyword evidence="6 12" id="KW-0547">Nucleotide-binding</keyword>
<dbReference type="GO" id="GO:0004712">
    <property type="term" value="F:protein serine/threonine/tyrosine kinase activity"/>
    <property type="evidence" value="ECO:0007669"/>
    <property type="project" value="UniProtKB-EC"/>
</dbReference>
<dbReference type="PANTHER" id="PTHR24058">
    <property type="entry name" value="DUAL SPECIFICITY PROTEIN KINASE"/>
    <property type="match status" value="1"/>
</dbReference>
<dbReference type="GO" id="GO:0005634">
    <property type="term" value="C:nucleus"/>
    <property type="evidence" value="ECO:0007669"/>
    <property type="project" value="TreeGrafter"/>
</dbReference>
<dbReference type="PROSITE" id="PS50011">
    <property type="entry name" value="PROTEIN_KINASE_DOM"/>
    <property type="match status" value="1"/>
</dbReference>
<dbReference type="InterPro" id="IPR000719">
    <property type="entry name" value="Prot_kinase_dom"/>
</dbReference>
<keyword evidence="3" id="KW-0723">Serine/threonine-protein kinase</keyword>
<dbReference type="GO" id="GO:0005524">
    <property type="term" value="F:ATP binding"/>
    <property type="evidence" value="ECO:0007669"/>
    <property type="project" value="UniProtKB-UniRule"/>
</dbReference>
<evidence type="ECO:0000256" key="2">
    <source>
        <dbReference type="ARBA" id="ARBA00013203"/>
    </source>
</evidence>
<keyword evidence="8 12" id="KW-0067">ATP-binding</keyword>
<dbReference type="InterPro" id="IPR050494">
    <property type="entry name" value="Ser_Thr_dual-spec_kinase"/>
</dbReference>
<proteinExistence type="inferred from homology"/>
<dbReference type="AlphaFoldDB" id="A0A0K8W8Y8"/>
<dbReference type="InterPro" id="IPR011009">
    <property type="entry name" value="Kinase-like_dom_sf"/>
</dbReference>
<evidence type="ECO:0000256" key="4">
    <source>
        <dbReference type="ARBA" id="ARBA00022553"/>
    </source>
</evidence>
<feature type="compositionally biased region" description="Basic residues" evidence="13">
    <location>
        <begin position="77"/>
        <end position="87"/>
    </location>
</feature>
<accession>A0A0K8W8Y8</accession>
<feature type="compositionally biased region" description="Gly residues" evidence="13">
    <location>
        <begin position="42"/>
        <end position="54"/>
    </location>
</feature>
<evidence type="ECO:0000256" key="12">
    <source>
        <dbReference type="PROSITE-ProRule" id="PRU10141"/>
    </source>
</evidence>
<dbReference type="GO" id="GO:0005737">
    <property type="term" value="C:cytoplasm"/>
    <property type="evidence" value="ECO:0007669"/>
    <property type="project" value="TreeGrafter"/>
</dbReference>